<dbReference type="Proteomes" id="UP000053923">
    <property type="component" value="Unassembled WGS sequence"/>
</dbReference>
<evidence type="ECO:0000313" key="1">
    <source>
        <dbReference type="EMBL" id="KUL23192.1"/>
    </source>
</evidence>
<organism evidence="1 2">
    <name type="scientific">Streptomyces regalis</name>
    <dbReference type="NCBI Taxonomy" id="68262"/>
    <lineage>
        <taxon>Bacteria</taxon>
        <taxon>Bacillati</taxon>
        <taxon>Actinomycetota</taxon>
        <taxon>Actinomycetes</taxon>
        <taxon>Kitasatosporales</taxon>
        <taxon>Streptomycetaceae</taxon>
        <taxon>Streptomyces</taxon>
    </lineage>
</organism>
<reference evidence="2" key="1">
    <citation type="submission" date="2015-10" db="EMBL/GenBank/DDBJ databases">
        <authorList>
            <person name="Ju K.-S."/>
            <person name="Doroghazi J.R."/>
            <person name="Metcalf W.W."/>
        </authorList>
    </citation>
    <scope>NUCLEOTIDE SEQUENCE [LARGE SCALE GENOMIC DNA]</scope>
    <source>
        <strain evidence="2">NRRL 3151</strain>
    </source>
</reference>
<keyword evidence="2" id="KW-1185">Reference proteome</keyword>
<gene>
    <name evidence="1" type="ORF">ADL12_39625</name>
</gene>
<sequence length="148" mass="16153">MTLVYGTSVSGKPHLVTTTTWPADPNQLVLTRCGRLSLREIPEPAPGHLCGSCRRLHAGDQQQQAAARRHHQRHLEPVCRQIADEVNRLRAQLLADIELPAHSAMTPAHRFEMSAIVTGLLTALSIALGAPGDDSAAEIYAQRQADQR</sequence>
<protein>
    <submittedName>
        <fullName evidence="1">Uncharacterized protein</fullName>
    </submittedName>
</protein>
<name>A0A101JAG7_9ACTN</name>
<dbReference type="AlphaFoldDB" id="A0A101JAG7"/>
<comment type="caution">
    <text evidence="1">The sequence shown here is derived from an EMBL/GenBank/DDBJ whole genome shotgun (WGS) entry which is preliminary data.</text>
</comment>
<dbReference type="RefSeq" id="WP_062712435.1">
    <property type="nucleotide sequence ID" value="NZ_LLZG01000388.1"/>
</dbReference>
<dbReference type="EMBL" id="LLZG01000388">
    <property type="protein sequence ID" value="KUL23192.1"/>
    <property type="molecule type" value="Genomic_DNA"/>
</dbReference>
<accession>A0A101JAG7</accession>
<proteinExistence type="predicted"/>
<dbReference type="OrthoDB" id="4205661at2"/>
<evidence type="ECO:0000313" key="2">
    <source>
        <dbReference type="Proteomes" id="UP000053923"/>
    </source>
</evidence>